<keyword evidence="6" id="KW-0406">Ion transport</keyword>
<keyword evidence="9" id="KW-0175">Coiled coil</keyword>
<evidence type="ECO:0000313" key="11">
    <source>
        <dbReference type="EMBL" id="CAA2986770.1"/>
    </source>
</evidence>
<comment type="subcellular location">
    <subcellularLocation>
        <location evidence="1">Membrane</location>
        <topology evidence="1">Multi-pass membrane protein</topology>
    </subcellularLocation>
</comment>
<evidence type="ECO:0000256" key="3">
    <source>
        <dbReference type="ARBA" id="ARBA00022448"/>
    </source>
</evidence>
<keyword evidence="4 10" id="KW-0812">Transmembrane</keyword>
<evidence type="ECO:0000256" key="4">
    <source>
        <dbReference type="ARBA" id="ARBA00022692"/>
    </source>
</evidence>
<comment type="caution">
    <text evidence="11">The sequence shown here is derived from an EMBL/GenBank/DDBJ whole genome shotgun (WGS) entry which is preliminary data.</text>
</comment>
<dbReference type="InterPro" id="IPR020966">
    <property type="entry name" value="ALMT"/>
</dbReference>
<evidence type="ECO:0000256" key="5">
    <source>
        <dbReference type="ARBA" id="ARBA00022989"/>
    </source>
</evidence>
<feature type="transmembrane region" description="Helical" evidence="10">
    <location>
        <begin position="151"/>
        <end position="173"/>
    </location>
</feature>
<keyword evidence="3" id="KW-0813">Transport</keyword>
<dbReference type="GO" id="GO:0015743">
    <property type="term" value="P:malate transport"/>
    <property type="evidence" value="ECO:0007669"/>
    <property type="project" value="InterPro"/>
</dbReference>
<evidence type="ECO:0000313" key="12">
    <source>
        <dbReference type="Proteomes" id="UP000594638"/>
    </source>
</evidence>
<proteinExistence type="inferred from homology"/>
<organism evidence="11 12">
    <name type="scientific">Olea europaea subsp. europaea</name>
    <dbReference type="NCBI Taxonomy" id="158383"/>
    <lineage>
        <taxon>Eukaryota</taxon>
        <taxon>Viridiplantae</taxon>
        <taxon>Streptophyta</taxon>
        <taxon>Embryophyta</taxon>
        <taxon>Tracheophyta</taxon>
        <taxon>Spermatophyta</taxon>
        <taxon>Magnoliopsida</taxon>
        <taxon>eudicotyledons</taxon>
        <taxon>Gunneridae</taxon>
        <taxon>Pentapetalae</taxon>
        <taxon>asterids</taxon>
        <taxon>lamiids</taxon>
        <taxon>Lamiales</taxon>
        <taxon>Oleaceae</taxon>
        <taxon>Oleeae</taxon>
        <taxon>Olea</taxon>
    </lineage>
</organism>
<dbReference type="PANTHER" id="PTHR31086">
    <property type="entry name" value="ALUMINUM-ACTIVATED MALATE TRANSPORTER 10"/>
    <property type="match status" value="1"/>
</dbReference>
<evidence type="ECO:0000256" key="7">
    <source>
        <dbReference type="ARBA" id="ARBA00023136"/>
    </source>
</evidence>
<keyword evidence="12" id="KW-1185">Reference proteome</keyword>
<feature type="transmembrane region" description="Helical" evidence="10">
    <location>
        <begin position="66"/>
        <end position="83"/>
    </location>
</feature>
<dbReference type="GO" id="GO:0034220">
    <property type="term" value="P:monoatomic ion transmembrane transport"/>
    <property type="evidence" value="ECO:0007669"/>
    <property type="project" value="UniProtKB-KW"/>
</dbReference>
<protein>
    <submittedName>
        <fullName evidence="11">Aluminum-activated malate transporter 13-like</fullName>
    </submittedName>
</protein>
<feature type="coiled-coil region" evidence="9">
    <location>
        <begin position="359"/>
        <end position="386"/>
    </location>
</feature>
<dbReference type="Proteomes" id="UP000594638">
    <property type="component" value="Unassembled WGS sequence"/>
</dbReference>
<dbReference type="OrthoDB" id="68611at2759"/>
<evidence type="ECO:0000256" key="9">
    <source>
        <dbReference type="SAM" id="Coils"/>
    </source>
</evidence>
<comment type="similarity">
    <text evidence="2">Belongs to the aromatic acid exporter (TC 2.A.85) family.</text>
</comment>
<sequence length="388" mass="43634">MAYIGGKREVIHSVKVGIALVLVTLLYLLDPLFERVGENAMWAIMTVVLVFEFFAGATLSKGIYRGIGTIVGGGLGCFAAILANKREEMFEAIVVGTSIFIFGTVATYMRLLPKIKRRYDYAVMIFILTFNLVLVSPVRSEIIVGLALDRLATVGMGLAICICISIFIFPMWASDELHYSTAFKFQKLASCVDGSLEEFYTIPNDTETLQSTVMQTCKSILHSKTNEESLANLARWEPWHGKFGFFHPWEKYLEVGETLGELAAMIFTFYGYFQSSKKASSVMSQATKEPTEIVMLSLVWILREFGESIKKMKRCRASVLITPKLQSMKLQLNLIYSADSTVEAQENDEKFKITCSSLLMEIVAKMDLLVKELEGLEKLAKFQTEKYE</sequence>
<reference evidence="11 12" key="1">
    <citation type="submission" date="2019-12" db="EMBL/GenBank/DDBJ databases">
        <authorList>
            <person name="Alioto T."/>
            <person name="Alioto T."/>
            <person name="Gomez Garrido J."/>
        </authorList>
    </citation>
    <scope>NUCLEOTIDE SEQUENCE [LARGE SCALE GENOMIC DNA]</scope>
</reference>
<name>A0A8S0S539_OLEEU</name>
<evidence type="ECO:0000256" key="1">
    <source>
        <dbReference type="ARBA" id="ARBA00004141"/>
    </source>
</evidence>
<accession>A0A8S0S539</accession>
<keyword evidence="7 10" id="KW-0472">Membrane</keyword>
<dbReference type="Gramene" id="OE9A072359T1">
    <property type="protein sequence ID" value="OE9A072359C1"/>
    <property type="gene ID" value="OE9A072359"/>
</dbReference>
<evidence type="ECO:0000256" key="2">
    <source>
        <dbReference type="ARBA" id="ARBA00007079"/>
    </source>
</evidence>
<evidence type="ECO:0000256" key="6">
    <source>
        <dbReference type="ARBA" id="ARBA00023065"/>
    </source>
</evidence>
<keyword evidence="5 10" id="KW-1133">Transmembrane helix</keyword>
<keyword evidence="8" id="KW-0407">Ion channel</keyword>
<dbReference type="AlphaFoldDB" id="A0A8S0S539"/>
<dbReference type="Pfam" id="PF11744">
    <property type="entry name" value="ALMT"/>
    <property type="match status" value="1"/>
</dbReference>
<evidence type="ECO:0000256" key="10">
    <source>
        <dbReference type="SAM" id="Phobius"/>
    </source>
</evidence>
<feature type="transmembrane region" description="Helical" evidence="10">
    <location>
        <begin position="12"/>
        <end position="29"/>
    </location>
</feature>
<feature type="transmembrane region" description="Helical" evidence="10">
    <location>
        <begin position="89"/>
        <end position="109"/>
    </location>
</feature>
<gene>
    <name evidence="11" type="ORF">OLEA9_A072359</name>
</gene>
<dbReference type="EMBL" id="CACTIH010003886">
    <property type="protein sequence ID" value="CAA2986770.1"/>
    <property type="molecule type" value="Genomic_DNA"/>
</dbReference>
<dbReference type="GO" id="GO:0016020">
    <property type="term" value="C:membrane"/>
    <property type="evidence" value="ECO:0007669"/>
    <property type="project" value="UniProtKB-SubCell"/>
</dbReference>
<feature type="transmembrane region" description="Helical" evidence="10">
    <location>
        <begin position="121"/>
        <end position="139"/>
    </location>
</feature>
<evidence type="ECO:0000256" key="8">
    <source>
        <dbReference type="ARBA" id="ARBA00023303"/>
    </source>
</evidence>
<feature type="transmembrane region" description="Helical" evidence="10">
    <location>
        <begin position="41"/>
        <end position="59"/>
    </location>
</feature>